<accession>A0A314ZFQ8</accession>
<dbReference type="AlphaFoldDB" id="A0A314ZFQ8"/>
<protein>
    <submittedName>
        <fullName evidence="1">Protein FAR1-RELATED SEQUENCE 5-like isoform X2</fullName>
    </submittedName>
</protein>
<organism evidence="1 2">
    <name type="scientific">Prunus yedoensis var. nudiflora</name>
    <dbReference type="NCBI Taxonomy" id="2094558"/>
    <lineage>
        <taxon>Eukaryota</taxon>
        <taxon>Viridiplantae</taxon>
        <taxon>Streptophyta</taxon>
        <taxon>Embryophyta</taxon>
        <taxon>Tracheophyta</taxon>
        <taxon>Spermatophyta</taxon>
        <taxon>Magnoliopsida</taxon>
        <taxon>eudicotyledons</taxon>
        <taxon>Gunneridae</taxon>
        <taxon>Pentapetalae</taxon>
        <taxon>rosids</taxon>
        <taxon>fabids</taxon>
        <taxon>Rosales</taxon>
        <taxon>Rosaceae</taxon>
        <taxon>Amygdaloideae</taxon>
        <taxon>Amygdaleae</taxon>
        <taxon>Prunus</taxon>
    </lineage>
</organism>
<evidence type="ECO:0000313" key="1">
    <source>
        <dbReference type="EMBL" id="PQQ17440.1"/>
    </source>
</evidence>
<gene>
    <name evidence="1" type="ORF">Pyn_39467</name>
</gene>
<evidence type="ECO:0000313" key="2">
    <source>
        <dbReference type="Proteomes" id="UP000250321"/>
    </source>
</evidence>
<sequence length="133" mass="14711">MKKNLCLDNICVDKNSEGEALLGESGGIEQVKMIKHTHCEITKECGDSLETQKHIPRTKDTQAATRKWLPMQGTMPFTKQLQGSYIDNGTQASYPSKSFGATTTFKDNTTFTQLHQEASMHGNQVSQSNGSKE</sequence>
<proteinExistence type="predicted"/>
<reference evidence="1 2" key="1">
    <citation type="submission" date="2018-02" db="EMBL/GenBank/DDBJ databases">
        <title>Draft genome of wild Prunus yedoensis var. nudiflora.</title>
        <authorList>
            <person name="Baek S."/>
            <person name="Kim J.-H."/>
            <person name="Choi K."/>
            <person name="Kim G.-B."/>
            <person name="Cho A."/>
            <person name="Jang H."/>
            <person name="Shin C.-H."/>
            <person name="Yu H.-J."/>
            <person name="Mun J.-H."/>
        </authorList>
    </citation>
    <scope>NUCLEOTIDE SEQUENCE [LARGE SCALE GENOMIC DNA]</scope>
    <source>
        <strain evidence="2">cv. Jeju island</strain>
        <tissue evidence="1">Leaf</tissue>
    </source>
</reference>
<name>A0A314ZFQ8_PRUYE</name>
<dbReference type="Proteomes" id="UP000250321">
    <property type="component" value="Unassembled WGS sequence"/>
</dbReference>
<keyword evidence="2" id="KW-1185">Reference proteome</keyword>
<comment type="caution">
    <text evidence="1">The sequence shown here is derived from an EMBL/GenBank/DDBJ whole genome shotgun (WGS) entry which is preliminary data.</text>
</comment>
<dbReference type="EMBL" id="PJQY01000151">
    <property type="protein sequence ID" value="PQQ17440.1"/>
    <property type="molecule type" value="Genomic_DNA"/>
</dbReference>